<proteinExistence type="predicted"/>
<sequence>MQDTGDTPFQSTLHLGLTSHAKDEDRTSDLWIVKPVFRTDTQTDRQTDKRTDTRIKVNNCLCQAIAQINILNKFHQDWVVNVASKVISGGHIVFALSIRFIKMYNVASRLIIFIPEWVSWVGVVKDTGSHTDLALKSGDTRLAGTGMGQLDV</sequence>
<accession>A0A9D4S118</accession>
<reference evidence="1" key="2">
    <citation type="submission" date="2020-11" db="EMBL/GenBank/DDBJ databases">
        <authorList>
            <person name="McCartney M.A."/>
            <person name="Auch B."/>
            <person name="Kono T."/>
            <person name="Mallez S."/>
            <person name="Becker A."/>
            <person name="Gohl D.M."/>
            <person name="Silverstein K.A.T."/>
            <person name="Koren S."/>
            <person name="Bechman K.B."/>
            <person name="Herman A."/>
            <person name="Abrahante J.E."/>
            <person name="Garbe J."/>
        </authorList>
    </citation>
    <scope>NUCLEOTIDE SEQUENCE</scope>
    <source>
        <strain evidence="1">Duluth1</strain>
        <tissue evidence="1">Whole animal</tissue>
    </source>
</reference>
<dbReference type="EMBL" id="JAIWYP010000001">
    <property type="protein sequence ID" value="KAH3888524.1"/>
    <property type="molecule type" value="Genomic_DNA"/>
</dbReference>
<comment type="caution">
    <text evidence="1">The sequence shown here is derived from an EMBL/GenBank/DDBJ whole genome shotgun (WGS) entry which is preliminary data.</text>
</comment>
<dbReference type="Proteomes" id="UP000828390">
    <property type="component" value="Unassembled WGS sequence"/>
</dbReference>
<keyword evidence="2" id="KW-1185">Reference proteome</keyword>
<reference evidence="1" key="1">
    <citation type="journal article" date="2019" name="bioRxiv">
        <title>The Genome of the Zebra Mussel, Dreissena polymorpha: A Resource for Invasive Species Research.</title>
        <authorList>
            <person name="McCartney M.A."/>
            <person name="Auch B."/>
            <person name="Kono T."/>
            <person name="Mallez S."/>
            <person name="Zhang Y."/>
            <person name="Obille A."/>
            <person name="Becker A."/>
            <person name="Abrahante J.E."/>
            <person name="Garbe J."/>
            <person name="Badalamenti J.P."/>
            <person name="Herman A."/>
            <person name="Mangelson H."/>
            <person name="Liachko I."/>
            <person name="Sullivan S."/>
            <person name="Sone E.D."/>
            <person name="Koren S."/>
            <person name="Silverstein K.A.T."/>
            <person name="Beckman K.B."/>
            <person name="Gohl D.M."/>
        </authorList>
    </citation>
    <scope>NUCLEOTIDE SEQUENCE</scope>
    <source>
        <strain evidence="1">Duluth1</strain>
        <tissue evidence="1">Whole animal</tissue>
    </source>
</reference>
<protein>
    <submittedName>
        <fullName evidence="1">Uncharacterized protein</fullName>
    </submittedName>
</protein>
<organism evidence="1 2">
    <name type="scientific">Dreissena polymorpha</name>
    <name type="common">Zebra mussel</name>
    <name type="synonym">Mytilus polymorpha</name>
    <dbReference type="NCBI Taxonomy" id="45954"/>
    <lineage>
        <taxon>Eukaryota</taxon>
        <taxon>Metazoa</taxon>
        <taxon>Spiralia</taxon>
        <taxon>Lophotrochozoa</taxon>
        <taxon>Mollusca</taxon>
        <taxon>Bivalvia</taxon>
        <taxon>Autobranchia</taxon>
        <taxon>Heteroconchia</taxon>
        <taxon>Euheterodonta</taxon>
        <taxon>Imparidentia</taxon>
        <taxon>Neoheterodontei</taxon>
        <taxon>Myida</taxon>
        <taxon>Dreissenoidea</taxon>
        <taxon>Dreissenidae</taxon>
        <taxon>Dreissena</taxon>
    </lineage>
</organism>
<gene>
    <name evidence="1" type="ORF">DPMN_012560</name>
</gene>
<evidence type="ECO:0000313" key="2">
    <source>
        <dbReference type="Proteomes" id="UP000828390"/>
    </source>
</evidence>
<name>A0A9D4S118_DREPO</name>
<evidence type="ECO:0000313" key="1">
    <source>
        <dbReference type="EMBL" id="KAH3888524.1"/>
    </source>
</evidence>
<dbReference type="AlphaFoldDB" id="A0A9D4S118"/>